<keyword evidence="9" id="KW-1185">Reference proteome</keyword>
<dbReference type="AlphaFoldDB" id="A0A0J7J1C4"/>
<dbReference type="NCBIfam" id="TIGR00247">
    <property type="entry name" value="endolytic transglycosylase MltG"/>
    <property type="match status" value="1"/>
</dbReference>
<dbReference type="RefSeq" id="WP_048498826.1">
    <property type="nucleotide sequence ID" value="NZ_LFNG01000005.1"/>
</dbReference>
<feature type="site" description="Important for catalytic activity" evidence="7">
    <location>
        <position position="214"/>
    </location>
</feature>
<evidence type="ECO:0000256" key="1">
    <source>
        <dbReference type="ARBA" id="ARBA00022475"/>
    </source>
</evidence>
<dbReference type="STRING" id="1304281.ACM44_04270"/>
<dbReference type="EMBL" id="LFNG01000005">
    <property type="protein sequence ID" value="KMQ71859.1"/>
    <property type="molecule type" value="Genomic_DNA"/>
</dbReference>
<dbReference type="Proteomes" id="UP000035900">
    <property type="component" value="Unassembled WGS sequence"/>
</dbReference>
<evidence type="ECO:0000256" key="6">
    <source>
        <dbReference type="ARBA" id="ARBA00023316"/>
    </source>
</evidence>
<gene>
    <name evidence="7" type="primary">mltG</name>
    <name evidence="8" type="ORF">ACM44_04270</name>
</gene>
<proteinExistence type="inferred from homology"/>
<dbReference type="GO" id="GO:0009252">
    <property type="term" value="P:peptidoglycan biosynthetic process"/>
    <property type="evidence" value="ECO:0007669"/>
    <property type="project" value="UniProtKB-UniRule"/>
</dbReference>
<comment type="similarity">
    <text evidence="7">Belongs to the transglycosylase MltG family.</text>
</comment>
<dbReference type="PATRIC" id="fig|1304281.5.peg.921"/>
<evidence type="ECO:0000256" key="7">
    <source>
        <dbReference type="HAMAP-Rule" id="MF_02065"/>
    </source>
</evidence>
<evidence type="ECO:0000256" key="3">
    <source>
        <dbReference type="ARBA" id="ARBA00022989"/>
    </source>
</evidence>
<dbReference type="InterPro" id="IPR003770">
    <property type="entry name" value="MLTG-like"/>
</dbReference>
<organism evidence="8 9">
    <name type="scientific">Chryseobacterium koreense CCUG 49689</name>
    <dbReference type="NCBI Taxonomy" id="1304281"/>
    <lineage>
        <taxon>Bacteria</taxon>
        <taxon>Pseudomonadati</taxon>
        <taxon>Bacteroidota</taxon>
        <taxon>Flavobacteriia</taxon>
        <taxon>Flavobacteriales</taxon>
        <taxon>Weeksellaceae</taxon>
        <taxon>Chryseobacterium group</taxon>
        <taxon>Chryseobacterium</taxon>
    </lineage>
</organism>
<name>A0A0J7J1C4_9FLAO</name>
<comment type="catalytic activity">
    <reaction evidence="7">
        <text>a peptidoglycan chain = a peptidoglycan chain with N-acetyl-1,6-anhydromuramyl-[peptide] at the reducing end + a peptidoglycan chain with N-acetylglucosamine at the non-reducing end.</text>
        <dbReference type="EC" id="4.2.2.29"/>
    </reaction>
</comment>
<reference evidence="8 9" key="1">
    <citation type="journal article" date="2004" name="Int. J. Syst. Evol. Microbiol.">
        <title>Kaistella koreensis gen. nov., sp. nov., a novel member of the Chryseobacterium-Bergeyella-Riemerella branch.</title>
        <authorList>
            <person name="Kim M.K."/>
            <person name="Im W.T."/>
            <person name="Shin Y.K."/>
            <person name="Lim J.H."/>
            <person name="Kim S.H."/>
            <person name="Lee B.C."/>
            <person name="Park M.Y."/>
            <person name="Lee K.Y."/>
            <person name="Lee S.T."/>
        </authorList>
    </citation>
    <scope>NUCLEOTIDE SEQUENCE [LARGE SCALE GENOMIC DNA]</scope>
    <source>
        <strain evidence="8 9">CCUG 49689</strain>
    </source>
</reference>
<sequence length="345" mass="39397">MRKGCSVFAVSMFIVLLVVGFFGFKYYMKYFGNNVAKEGYVLIPHSANFNSILDSISPYIKNRENFVEVAKSKKLNEFFNAGRYRIKAGTSNTDLVNMIKAGNQTENTYRIGDFFTVYQMIGRVTRKTELDSLKFAKGLNQIAEEKGLSNAEDLKKYFFIDTYNFFWTVTPKEFFKKFENEYNGFWNEDRVAKEKASGFSRDQIYALASLVYKETGGKPDEMKTVAGLYINRFHKGMKLQSDPTVIYAVAKANNFKGAPIKRVFYKHLKEPSPYNTYANAGIPPGPICVVDKNSVDAVLNAEKNDYIYMCANPAKLGFHKFTASAEQHAINAKEYQDWLNSNNIR</sequence>
<keyword evidence="6 7" id="KW-0961">Cell wall biogenesis/degradation</keyword>
<dbReference type="GO" id="GO:0005886">
    <property type="term" value="C:plasma membrane"/>
    <property type="evidence" value="ECO:0007669"/>
    <property type="project" value="UniProtKB-SubCell"/>
</dbReference>
<feature type="transmembrane region" description="Helical" evidence="7">
    <location>
        <begin position="7"/>
        <end position="28"/>
    </location>
</feature>
<keyword evidence="2 7" id="KW-0812">Transmembrane</keyword>
<comment type="function">
    <text evidence="7">Functions as a peptidoglycan terminase that cleaves nascent peptidoglycan strands endolytically to terminate their elongation.</text>
</comment>
<evidence type="ECO:0000313" key="9">
    <source>
        <dbReference type="Proteomes" id="UP000035900"/>
    </source>
</evidence>
<dbReference type="EC" id="4.2.2.29" evidence="7"/>
<dbReference type="OrthoDB" id="9814591at2"/>
<comment type="caution">
    <text evidence="8">The sequence shown here is derived from an EMBL/GenBank/DDBJ whole genome shotgun (WGS) entry which is preliminary data.</text>
</comment>
<dbReference type="PANTHER" id="PTHR30518">
    <property type="entry name" value="ENDOLYTIC MUREIN TRANSGLYCOSYLASE"/>
    <property type="match status" value="1"/>
</dbReference>
<dbReference type="HAMAP" id="MF_02065">
    <property type="entry name" value="MltG"/>
    <property type="match status" value="1"/>
</dbReference>
<evidence type="ECO:0000256" key="4">
    <source>
        <dbReference type="ARBA" id="ARBA00023136"/>
    </source>
</evidence>
<dbReference type="GO" id="GO:0071555">
    <property type="term" value="P:cell wall organization"/>
    <property type="evidence" value="ECO:0007669"/>
    <property type="project" value="UniProtKB-KW"/>
</dbReference>
<evidence type="ECO:0000256" key="2">
    <source>
        <dbReference type="ARBA" id="ARBA00022692"/>
    </source>
</evidence>
<accession>A0A0J7J1C4</accession>
<dbReference type="PANTHER" id="PTHR30518:SF2">
    <property type="entry name" value="ENDOLYTIC MUREIN TRANSGLYCOSYLASE"/>
    <property type="match status" value="1"/>
</dbReference>
<dbReference type="Pfam" id="PF02618">
    <property type="entry name" value="YceG"/>
    <property type="match status" value="1"/>
</dbReference>
<keyword evidence="1 7" id="KW-1003">Cell membrane</keyword>
<keyword evidence="4 7" id="KW-0472">Membrane</keyword>
<protein>
    <recommendedName>
        <fullName evidence="7">Endolytic murein transglycosylase</fullName>
        <ecNumber evidence="7">4.2.2.29</ecNumber>
    </recommendedName>
    <alternativeName>
        <fullName evidence="7">Peptidoglycan lytic transglycosylase</fullName>
    </alternativeName>
    <alternativeName>
        <fullName evidence="7">Peptidoglycan polymerization terminase</fullName>
    </alternativeName>
</protein>
<keyword evidence="5 7" id="KW-0456">Lyase</keyword>
<evidence type="ECO:0000256" key="5">
    <source>
        <dbReference type="ARBA" id="ARBA00023239"/>
    </source>
</evidence>
<comment type="subcellular location">
    <subcellularLocation>
        <location evidence="7">Cell membrane</location>
        <topology evidence="7">Single-pass membrane protein</topology>
    </subcellularLocation>
</comment>
<keyword evidence="3 7" id="KW-1133">Transmembrane helix</keyword>
<evidence type="ECO:0000313" key="8">
    <source>
        <dbReference type="EMBL" id="KMQ71859.1"/>
    </source>
</evidence>
<dbReference type="GO" id="GO:0008932">
    <property type="term" value="F:lytic endotransglycosylase activity"/>
    <property type="evidence" value="ECO:0007669"/>
    <property type="project" value="UniProtKB-UniRule"/>
</dbReference>